<accession>A0AAN8VFS4</accession>
<dbReference type="GO" id="GO:0000120">
    <property type="term" value="C:RNA polymerase I transcription regulator complex"/>
    <property type="evidence" value="ECO:0007669"/>
    <property type="project" value="InterPro"/>
</dbReference>
<keyword evidence="2" id="KW-1185">Reference proteome</keyword>
<dbReference type="PANTHER" id="PTHR36720:SF1">
    <property type="entry name" value="TAF RNA POLYMERASE I SUBUNIT A"/>
    <property type="match status" value="1"/>
</dbReference>
<dbReference type="PANTHER" id="PTHR36720">
    <property type="entry name" value="TAF RNA POLYMERASE I SUBUNIT A"/>
    <property type="match status" value="1"/>
</dbReference>
<dbReference type="AlphaFoldDB" id="A0AAN8VFS4"/>
<protein>
    <submittedName>
        <fullName evidence="1">TATA box-binding protein-associated factor RNA polymerase I subunit A</fullName>
    </submittedName>
</protein>
<dbReference type="Proteomes" id="UP001370490">
    <property type="component" value="Unassembled WGS sequence"/>
</dbReference>
<evidence type="ECO:0000313" key="2">
    <source>
        <dbReference type="Proteomes" id="UP001370490"/>
    </source>
</evidence>
<name>A0AAN8VFS4_9MAGN</name>
<gene>
    <name evidence="1" type="ORF">RJ641_034363</name>
</gene>
<dbReference type="InterPro" id="IPR039495">
    <property type="entry name" value="TAF1A"/>
</dbReference>
<organism evidence="1 2">
    <name type="scientific">Dillenia turbinata</name>
    <dbReference type="NCBI Taxonomy" id="194707"/>
    <lineage>
        <taxon>Eukaryota</taxon>
        <taxon>Viridiplantae</taxon>
        <taxon>Streptophyta</taxon>
        <taxon>Embryophyta</taxon>
        <taxon>Tracheophyta</taxon>
        <taxon>Spermatophyta</taxon>
        <taxon>Magnoliopsida</taxon>
        <taxon>eudicotyledons</taxon>
        <taxon>Gunneridae</taxon>
        <taxon>Pentapetalae</taxon>
        <taxon>Dilleniales</taxon>
        <taxon>Dilleniaceae</taxon>
        <taxon>Dillenia</taxon>
    </lineage>
</organism>
<dbReference type="Pfam" id="PF14929">
    <property type="entry name" value="TAF1_subA"/>
    <property type="match status" value="1"/>
</dbReference>
<reference evidence="1 2" key="1">
    <citation type="submission" date="2023-12" db="EMBL/GenBank/DDBJ databases">
        <title>A high-quality genome assembly for Dillenia turbinata (Dilleniales).</title>
        <authorList>
            <person name="Chanderbali A."/>
        </authorList>
    </citation>
    <scope>NUCLEOTIDE SEQUENCE [LARGE SCALE GENOMIC DNA]</scope>
    <source>
        <strain evidence="1">LSX21</strain>
        <tissue evidence="1">Leaf</tissue>
    </source>
</reference>
<proteinExistence type="predicted"/>
<dbReference type="EMBL" id="JBAMMX010000008">
    <property type="protein sequence ID" value="KAK6934208.1"/>
    <property type="molecule type" value="Genomic_DNA"/>
</dbReference>
<dbReference type="GO" id="GO:0006360">
    <property type="term" value="P:transcription by RNA polymerase I"/>
    <property type="evidence" value="ECO:0007669"/>
    <property type="project" value="InterPro"/>
</dbReference>
<sequence length="611" mass="70100">MESEYASFDFNKEAKRRETKPRVQIQSALIKRIISSLTKPSYTLSVGAKRVPFENRDRLYRLLRILMRRHSWKEASGVLSVLLKATCKERCPMKNRIKYSAALELLRHVERDHINPTKVMRVFELWMKKIGSMKNWPPKDKFAVQLEYLIFSLRQGNLDEAHQAAIEREFAGEPISNLIVGLTFYQLWLSTLPEEMQVAEKDASDSPSQLETSRMRFDDSVENSWGHSALDVSRADSPTPCDSETSVMFDKRVPVGDEIEVADKASKKVGFNSQRRQSLYQFHHQDLYMNSGESSRHEDGSKLSHGIIHDGLITSAHGLGSWLLPLRLPNENTEDIIYSPSNLINDHYKAAVKHLRVALYSRPPVLEALLPLIQLLLLGDQVREALNELEKFCFNSDTTLPFRMWASLLEQFDRNNYVTLSSCYENILKRDPTCADSLSKLVNMHRNGGCSPEVLAEAIAVHLDATFADSNTWRQLAICFLELSQNEEDRVSICLKMDEGECNQRFSRSFNRVPKIFQVGRSGKNWKMRCRWWLRRHFSKNLLSSEIAAGDLEPLTYKAACASHMYGPDFTYVLKVCAYLKNNDDRNMLSVLETHMQRAVGIDRDFGSETS</sequence>
<evidence type="ECO:0000313" key="1">
    <source>
        <dbReference type="EMBL" id="KAK6934208.1"/>
    </source>
</evidence>
<comment type="caution">
    <text evidence="1">The sequence shown here is derived from an EMBL/GenBank/DDBJ whole genome shotgun (WGS) entry which is preliminary data.</text>
</comment>